<evidence type="ECO:0000313" key="2">
    <source>
        <dbReference type="EMBL" id="SBT06401.1"/>
    </source>
</evidence>
<evidence type="ECO:0000256" key="1">
    <source>
        <dbReference type="SAM" id="MobiDB-lite"/>
    </source>
</evidence>
<proteinExistence type="predicted"/>
<feature type="region of interest" description="Disordered" evidence="1">
    <location>
        <begin position="22"/>
        <end position="44"/>
    </location>
</feature>
<organism evidence="2 3">
    <name type="scientific">Candidatus Accumulibacter aalborgensis</name>
    <dbReference type="NCBI Taxonomy" id="1860102"/>
    <lineage>
        <taxon>Bacteria</taxon>
        <taxon>Pseudomonadati</taxon>
        <taxon>Pseudomonadota</taxon>
        <taxon>Betaproteobacteria</taxon>
        <taxon>Candidatus Accumulibacter</taxon>
    </lineage>
</organism>
<accession>A0A1A8XP35</accession>
<name>A0A1A8XP35_9PROT</name>
<protein>
    <submittedName>
        <fullName evidence="2">Uncharacterized protein</fullName>
    </submittedName>
</protein>
<evidence type="ECO:0000313" key="3">
    <source>
        <dbReference type="Proteomes" id="UP000199169"/>
    </source>
</evidence>
<dbReference type="STRING" id="1860102.ACCAA_330003"/>
<dbReference type="EMBL" id="FLQX01000109">
    <property type="protein sequence ID" value="SBT06401.1"/>
    <property type="molecule type" value="Genomic_DNA"/>
</dbReference>
<reference evidence="2 3" key="1">
    <citation type="submission" date="2016-06" db="EMBL/GenBank/DDBJ databases">
        <authorList>
            <person name="Kjaerup R.B."/>
            <person name="Dalgaard T.S."/>
            <person name="Juul-Madsen H.R."/>
        </authorList>
    </citation>
    <scope>NUCLEOTIDE SEQUENCE [LARGE SCALE GENOMIC DNA]</scope>
    <source>
        <strain evidence="2">3</strain>
    </source>
</reference>
<dbReference type="AlphaFoldDB" id="A0A1A8XP35"/>
<keyword evidence="3" id="KW-1185">Reference proteome</keyword>
<dbReference type="Proteomes" id="UP000199169">
    <property type="component" value="Unassembled WGS sequence"/>
</dbReference>
<sequence length="67" mass="7247">MPRLKASMTSALRCGLITCEPSLRTPPGTDSPKRQKAAADNDANSTGALTTITELLSCWLVNDRFRP</sequence>
<gene>
    <name evidence="2" type="ORF">ACCAA_330003</name>
</gene>